<evidence type="ECO:0000313" key="2">
    <source>
        <dbReference type="EMBL" id="RKP07465.1"/>
    </source>
</evidence>
<keyword evidence="1" id="KW-0732">Signal</keyword>
<protein>
    <recommendedName>
        <fullName evidence="4">Secreted protein</fullName>
    </recommendedName>
</protein>
<feature type="chain" id="PRO_5020338125" description="Secreted protein" evidence="1">
    <location>
        <begin position="18"/>
        <end position="224"/>
    </location>
</feature>
<dbReference type="EMBL" id="KZ992716">
    <property type="protein sequence ID" value="RKP07465.1"/>
    <property type="molecule type" value="Genomic_DNA"/>
</dbReference>
<gene>
    <name evidence="2" type="ORF">THASP1DRAFT_24395</name>
</gene>
<evidence type="ECO:0008006" key="4">
    <source>
        <dbReference type="Google" id="ProtNLM"/>
    </source>
</evidence>
<reference evidence="3" key="1">
    <citation type="journal article" date="2018" name="Nat. Microbiol.">
        <title>Leveraging single-cell genomics to expand the fungal tree of life.</title>
        <authorList>
            <person name="Ahrendt S.R."/>
            <person name="Quandt C.A."/>
            <person name="Ciobanu D."/>
            <person name="Clum A."/>
            <person name="Salamov A."/>
            <person name="Andreopoulos B."/>
            <person name="Cheng J.F."/>
            <person name="Woyke T."/>
            <person name="Pelin A."/>
            <person name="Henrissat B."/>
            <person name="Reynolds N.K."/>
            <person name="Benny G.L."/>
            <person name="Smith M.E."/>
            <person name="James T.Y."/>
            <person name="Grigoriev I.V."/>
        </authorList>
    </citation>
    <scope>NUCLEOTIDE SEQUENCE [LARGE SCALE GENOMIC DNA]</scope>
    <source>
        <strain evidence="3">RSA 1356</strain>
    </source>
</reference>
<sequence length="224" mass="23764">MLFPRVILSLLSVGALAVSAQEASDKCQAAMTGKDVSPPCLFFSKDKDARGYFDARCGKPADGKPNHICSQEQRATALNMLERSCKTELEQGHDIATNLHFLWFHLSGREAVSCLKNDDGQYCELDNNGVKTRTVLTMEPTCDACTKKAWNAARSAKAEGQKIGKSDPQAALKALLAKVAEKCQFSESTSDATAPEDSAAGHSAHASLAAVAIAALASVFSAAL</sequence>
<accession>A0A4P9XNG2</accession>
<evidence type="ECO:0000256" key="1">
    <source>
        <dbReference type="SAM" id="SignalP"/>
    </source>
</evidence>
<name>A0A4P9XNG2_9FUNG</name>
<dbReference type="AlphaFoldDB" id="A0A4P9XNG2"/>
<keyword evidence="3" id="KW-1185">Reference proteome</keyword>
<dbReference type="Proteomes" id="UP000271241">
    <property type="component" value="Unassembled WGS sequence"/>
</dbReference>
<evidence type="ECO:0000313" key="3">
    <source>
        <dbReference type="Proteomes" id="UP000271241"/>
    </source>
</evidence>
<proteinExistence type="predicted"/>
<organism evidence="2 3">
    <name type="scientific">Thamnocephalis sphaerospora</name>
    <dbReference type="NCBI Taxonomy" id="78915"/>
    <lineage>
        <taxon>Eukaryota</taxon>
        <taxon>Fungi</taxon>
        <taxon>Fungi incertae sedis</taxon>
        <taxon>Zoopagomycota</taxon>
        <taxon>Zoopagomycotina</taxon>
        <taxon>Zoopagomycetes</taxon>
        <taxon>Zoopagales</taxon>
        <taxon>Sigmoideomycetaceae</taxon>
        <taxon>Thamnocephalis</taxon>
    </lineage>
</organism>
<feature type="signal peptide" evidence="1">
    <location>
        <begin position="1"/>
        <end position="17"/>
    </location>
</feature>